<reference evidence="9" key="1">
    <citation type="submission" date="2025-08" db="UniProtKB">
        <authorList>
            <consortium name="RefSeq"/>
        </authorList>
    </citation>
    <scope>IDENTIFICATION</scope>
</reference>
<keyword evidence="5" id="KW-0539">Nucleus</keyword>
<evidence type="ECO:0000259" key="7">
    <source>
        <dbReference type="Pfam" id="PF16005"/>
    </source>
</evidence>
<dbReference type="GO" id="GO:0005634">
    <property type="term" value="C:nucleus"/>
    <property type="evidence" value="ECO:0007669"/>
    <property type="project" value="UniProtKB-SubCell"/>
</dbReference>
<dbReference type="Proteomes" id="UP000248480">
    <property type="component" value="Unplaced"/>
</dbReference>
<dbReference type="InterPro" id="IPR036612">
    <property type="entry name" value="KH_dom_type_1_sf"/>
</dbReference>
<comment type="subcellular location">
    <subcellularLocation>
        <location evidence="2">Cytoplasm</location>
    </subcellularLocation>
    <subcellularLocation>
        <location evidence="1">Nucleus</location>
    </subcellularLocation>
</comment>
<dbReference type="KEGG" id="tmu:111821421"/>
<dbReference type="GO" id="GO:0003723">
    <property type="term" value="F:RNA binding"/>
    <property type="evidence" value="ECO:0007669"/>
    <property type="project" value="InterPro"/>
</dbReference>
<evidence type="ECO:0000256" key="2">
    <source>
        <dbReference type="ARBA" id="ARBA00004496"/>
    </source>
</evidence>
<evidence type="ECO:0000256" key="3">
    <source>
        <dbReference type="ARBA" id="ARBA00009081"/>
    </source>
</evidence>
<dbReference type="CDD" id="cd12795">
    <property type="entry name" value="FILIA_N_like"/>
    <property type="match status" value="1"/>
</dbReference>
<dbReference type="Gene3D" id="3.30.1370.10">
    <property type="entry name" value="K Homology domain, type 1"/>
    <property type="match status" value="1"/>
</dbReference>
<organism evidence="8 9">
    <name type="scientific">Trichechus manatus latirostris</name>
    <name type="common">Florida manatee</name>
    <dbReference type="NCBI Taxonomy" id="127582"/>
    <lineage>
        <taxon>Eukaryota</taxon>
        <taxon>Metazoa</taxon>
        <taxon>Chordata</taxon>
        <taxon>Craniata</taxon>
        <taxon>Vertebrata</taxon>
        <taxon>Euteleostomi</taxon>
        <taxon>Mammalia</taxon>
        <taxon>Eutheria</taxon>
        <taxon>Afrotheria</taxon>
        <taxon>Sirenia</taxon>
        <taxon>Trichechidae</taxon>
        <taxon>Trichechus</taxon>
    </lineage>
</organism>
<dbReference type="InterPro" id="IPR051778">
    <property type="entry name" value="KHDC1"/>
</dbReference>
<evidence type="ECO:0000313" key="8">
    <source>
        <dbReference type="Proteomes" id="UP000248480"/>
    </source>
</evidence>
<evidence type="ECO:0000256" key="5">
    <source>
        <dbReference type="ARBA" id="ARBA00023242"/>
    </source>
</evidence>
<dbReference type="InterPro" id="IPR031952">
    <property type="entry name" value="MOEP19_KH-like"/>
</dbReference>
<name>A0A2Y9RAZ4_TRIMA</name>
<comment type="similarity">
    <text evidence="3">Belongs to the KHDC1 family.</text>
</comment>
<dbReference type="InParanoid" id="A0A2Y9RAZ4"/>
<feature type="domain" description="KH-like RNA-binding" evidence="7">
    <location>
        <begin position="94"/>
        <end position="178"/>
    </location>
</feature>
<keyword evidence="8" id="KW-1185">Reference proteome</keyword>
<dbReference type="GO" id="GO:0032991">
    <property type="term" value="C:protein-containing complex"/>
    <property type="evidence" value="ECO:0007669"/>
    <property type="project" value="TreeGrafter"/>
</dbReference>
<dbReference type="PANTHER" id="PTHR19447:SF15">
    <property type="entry name" value="KH DOMAIN-CONTAINING PROTEIN 3"/>
    <property type="match status" value="1"/>
</dbReference>
<dbReference type="GO" id="GO:0005737">
    <property type="term" value="C:cytoplasm"/>
    <property type="evidence" value="ECO:0007669"/>
    <property type="project" value="UniProtKB-SubCell"/>
</dbReference>
<protein>
    <submittedName>
        <fullName evidence="9">Uncharacterized protein LOC111821421 isoform X1</fullName>
    </submittedName>
</protein>
<dbReference type="RefSeq" id="XP_023591617.1">
    <property type="nucleotide sequence ID" value="XM_023735849.1"/>
</dbReference>
<dbReference type="GeneID" id="111821421"/>
<evidence type="ECO:0000256" key="1">
    <source>
        <dbReference type="ARBA" id="ARBA00004123"/>
    </source>
</evidence>
<proteinExistence type="inferred from homology"/>
<evidence type="ECO:0000313" key="9">
    <source>
        <dbReference type="RefSeq" id="XP_023591617.1"/>
    </source>
</evidence>
<accession>A0A2Y9RAZ4</accession>
<feature type="region of interest" description="Disordered" evidence="6">
    <location>
        <begin position="30"/>
        <end position="80"/>
    </location>
</feature>
<sequence>MKGIIRALWAAHAFSPPPLSHMGFSLPDPVLGASDGARPGGDPMQEGDPMQLGDPVQQGDPVQPGDPVQQGGAVQRRSRREGFPLREGMPFVHLPHWGRFKHFLKPLVLHVEACLLEKIFGPSKVLLPGFEREFKVLLQVGEPDSDGKVEILISGRHWYRKRAKRLIHILAGRSRRKQCGGTAMLGLESMKSLETEDPQSSAFLSVEVMSSLDKAMQSLEIGRETLGEPVAKTVGSF</sequence>
<evidence type="ECO:0000256" key="4">
    <source>
        <dbReference type="ARBA" id="ARBA00022490"/>
    </source>
</evidence>
<dbReference type="AlphaFoldDB" id="A0A2Y9RAZ4"/>
<dbReference type="Pfam" id="PF16005">
    <property type="entry name" value="MOEP19"/>
    <property type="match status" value="1"/>
</dbReference>
<gene>
    <name evidence="9" type="primary">LOC111821421</name>
</gene>
<dbReference type="PANTHER" id="PTHR19447">
    <property type="entry name" value="OOCYTE-EXPRESSED PROTEIN HOMOLOG-RELATED"/>
    <property type="match status" value="1"/>
</dbReference>
<evidence type="ECO:0000256" key="6">
    <source>
        <dbReference type="SAM" id="MobiDB-lite"/>
    </source>
</evidence>
<keyword evidence="4" id="KW-0963">Cytoplasm</keyword>